<proteinExistence type="predicted"/>
<dbReference type="AlphaFoldDB" id="A0AA36I7W3"/>
<reference evidence="2" key="1">
    <citation type="submission" date="2023-08" db="EMBL/GenBank/DDBJ databases">
        <authorList>
            <person name="Chen Y."/>
            <person name="Shah S."/>
            <person name="Dougan E. K."/>
            <person name="Thang M."/>
            <person name="Chan C."/>
        </authorList>
    </citation>
    <scope>NUCLEOTIDE SEQUENCE</scope>
</reference>
<gene>
    <name evidence="2" type="ORF">EVOR1521_LOCUS9951</name>
</gene>
<feature type="region of interest" description="Disordered" evidence="1">
    <location>
        <begin position="534"/>
        <end position="582"/>
    </location>
</feature>
<evidence type="ECO:0000313" key="3">
    <source>
        <dbReference type="Proteomes" id="UP001178507"/>
    </source>
</evidence>
<feature type="non-terminal residue" evidence="2">
    <location>
        <position position="1"/>
    </location>
</feature>
<dbReference type="EMBL" id="CAUJNA010000922">
    <property type="protein sequence ID" value="CAJ1382610.1"/>
    <property type="molecule type" value="Genomic_DNA"/>
</dbReference>
<sequence>HYGAVAFLGGPRNAITASGLVHAAFWNDIALGKSIGEAFVAGWNNVALNHIDQATDAAQKTAEYVMMNIALMGDPAFKLFIPSAPQQRLAEVVQLSNGHLKVTGPQQWTKFKADQTLADEWNWRGNLYYYGAPGATPQKMWHGSKLHDVELPYLYARLTTTEDVVGFKASEVPLPLGWTGPDRGRGYPGSAGTSLHEDRHADGSKTLMWRVRLLDYDCETGEVTGQLTEQSYELVLGASELTPHDLCQKGCVEAGYCCGRDSGCGRPSCGQGCEIALYSDTLYSCINECKAKTGCFTWSIAFGQTNMCTVCTASGGGSCAENCEPEAGGSCSENCETAGGCEHACSVMLAGVRSPRVSVGVPTVLGGLDEVLYREAEERRQRQDLRERDALLALRQQSVPRLGRRSKACWHARLERELLSAFERCGTHRLMEMSQRRVLVLPRSGVHEVLRNLGFEAEVQFCGKLGVLLDREETGMICFDRLLHFIANATDTERAPPRPLSSLEEECFNQLEWQLSREFCQMLATRHSRATTESWRRRELCSESATPPGTPRNAAATTPRAATPRSRAATPRNGTPRSPSPGVARCHLLYHQAVFAARKGAQLEDEIKQLKLLKEMEECTFRPQLSHSKFRPPSRTSRTGAVVRNFESTVARLQAAHEAQRRQKAERERIPVGEKYEKLRRLGPEPFSCAGPRARVAPKPALVVFVDVKVRGRVGRVGVHEKEDVRKLARNFAKSFQLDAGAKARLEALLRLSYAWRAWARPSSR</sequence>
<keyword evidence="3" id="KW-1185">Reference proteome</keyword>
<accession>A0AA36I7W3</accession>
<comment type="caution">
    <text evidence="2">The sequence shown here is derived from an EMBL/GenBank/DDBJ whole genome shotgun (WGS) entry which is preliminary data.</text>
</comment>
<evidence type="ECO:0000313" key="2">
    <source>
        <dbReference type="EMBL" id="CAJ1382610.1"/>
    </source>
</evidence>
<protein>
    <recommendedName>
        <fullName evidence="4">EF-hand domain-containing protein</fullName>
    </recommendedName>
</protein>
<evidence type="ECO:0008006" key="4">
    <source>
        <dbReference type="Google" id="ProtNLM"/>
    </source>
</evidence>
<organism evidence="2 3">
    <name type="scientific">Effrenium voratum</name>
    <dbReference type="NCBI Taxonomy" id="2562239"/>
    <lineage>
        <taxon>Eukaryota</taxon>
        <taxon>Sar</taxon>
        <taxon>Alveolata</taxon>
        <taxon>Dinophyceae</taxon>
        <taxon>Suessiales</taxon>
        <taxon>Symbiodiniaceae</taxon>
        <taxon>Effrenium</taxon>
    </lineage>
</organism>
<evidence type="ECO:0000256" key="1">
    <source>
        <dbReference type="SAM" id="MobiDB-lite"/>
    </source>
</evidence>
<name>A0AA36I7W3_9DINO</name>
<dbReference type="PANTHER" id="PTHR38150:SF1">
    <property type="entry name" value="PFU DOMAIN-CONTAINING PROTEIN"/>
    <property type="match status" value="1"/>
</dbReference>
<dbReference type="PANTHER" id="PTHR38150">
    <property type="entry name" value="EF-HAND DOMAIN-CONTAINING PROTEIN"/>
    <property type="match status" value="1"/>
</dbReference>
<feature type="compositionally biased region" description="Low complexity" evidence="1">
    <location>
        <begin position="545"/>
        <end position="572"/>
    </location>
</feature>
<dbReference type="Proteomes" id="UP001178507">
    <property type="component" value="Unassembled WGS sequence"/>
</dbReference>